<dbReference type="Proteomes" id="UP000324611">
    <property type="component" value="Unassembled WGS sequence"/>
</dbReference>
<proteinExistence type="predicted"/>
<dbReference type="PANTHER" id="PTHR43668:SF2">
    <property type="entry name" value="ALLANTOINASE"/>
    <property type="match status" value="1"/>
</dbReference>
<comment type="caution">
    <text evidence="3">The sequence shown here is derived from an EMBL/GenBank/DDBJ whole genome shotgun (WGS) entry which is preliminary data.</text>
</comment>
<dbReference type="GO" id="GO:0006145">
    <property type="term" value="P:purine nucleobase catabolic process"/>
    <property type="evidence" value="ECO:0007669"/>
    <property type="project" value="TreeGrafter"/>
</dbReference>
<dbReference type="EMBL" id="VUOC01000002">
    <property type="protein sequence ID" value="KAA2243011.1"/>
    <property type="molecule type" value="Genomic_DNA"/>
</dbReference>
<protein>
    <submittedName>
        <fullName evidence="3">Dihydroorotase</fullName>
    </submittedName>
</protein>
<dbReference type="NCBIfam" id="TIGR00857">
    <property type="entry name" value="pyrC_multi"/>
    <property type="match status" value="1"/>
</dbReference>
<dbReference type="SUPFAM" id="SSF51338">
    <property type="entry name" value="Composite domain of metallo-dependent hydrolases"/>
    <property type="match status" value="1"/>
</dbReference>
<dbReference type="AlphaFoldDB" id="A0A5B2VUU2"/>
<evidence type="ECO:0000313" key="4">
    <source>
        <dbReference type="Proteomes" id="UP000324611"/>
    </source>
</evidence>
<dbReference type="InterPro" id="IPR050138">
    <property type="entry name" value="DHOase/Allantoinase_Hydrolase"/>
</dbReference>
<sequence length="424" mass="45719">MHILLKNVKVVAPSAPFHGQQQDILIENGIIRQIAPAITAGSDAQVITGDNLHVSLGWMDVFAHFCDPGQEHKEDLQTGAAAAAKGGFTTVMIVPNTQPAIHTKPQVAYVLSQTRQHAVQVLPIGAVTKNLEGASLAEMYEMNEAGAVAFSDGIKPLQSPGLLLKALQYVKAFDGTIIQLPDDQSISAHGLMHEGIFSTQLGMPGKPALAEELIIQRDIELAQYTDSRIHFTGVSTAKAIGLIAKAKASGLKVTCSVTPYHLSFTDGDLVQYNTDLKVNPPLRTTEDVAALKEAVLNGTVDCFATHHLPQDWDAKVLEFEYAKNGMIGLESCFGALRRHIPQLPLEQLINMLSVQPRTIFNLPAQEIKEGAVANLTVFDPDANWQFTTADIASRSKNSAYIGTTLTGKVKAVINNNQVLFSSSL</sequence>
<dbReference type="CDD" id="cd01317">
    <property type="entry name" value="DHOase_IIa"/>
    <property type="match status" value="1"/>
</dbReference>
<reference evidence="3 4" key="1">
    <citation type="submission" date="2019-09" db="EMBL/GenBank/DDBJ databases">
        <title>Chitinophaga ginsengihumi sp. nov., isolated from soil of ginseng rhizosphere.</title>
        <authorList>
            <person name="Lee J."/>
        </authorList>
    </citation>
    <scope>NUCLEOTIDE SEQUENCE [LARGE SCALE GENOMIC DNA]</scope>
    <source>
        <strain evidence="3 4">BN140078</strain>
    </source>
</reference>
<evidence type="ECO:0000259" key="2">
    <source>
        <dbReference type="Pfam" id="PF12890"/>
    </source>
</evidence>
<dbReference type="GO" id="GO:0005737">
    <property type="term" value="C:cytoplasm"/>
    <property type="evidence" value="ECO:0007669"/>
    <property type="project" value="TreeGrafter"/>
</dbReference>
<dbReference type="InterPro" id="IPR011059">
    <property type="entry name" value="Metal-dep_hydrolase_composite"/>
</dbReference>
<dbReference type="GO" id="GO:0004038">
    <property type="term" value="F:allantoinase activity"/>
    <property type="evidence" value="ECO:0007669"/>
    <property type="project" value="TreeGrafter"/>
</dbReference>
<accession>A0A5B2VUU2</accession>
<evidence type="ECO:0000313" key="3">
    <source>
        <dbReference type="EMBL" id="KAA2243011.1"/>
    </source>
</evidence>
<keyword evidence="4" id="KW-1185">Reference proteome</keyword>
<name>A0A5B2VUU2_9BACT</name>
<dbReference type="GO" id="GO:0004151">
    <property type="term" value="F:dihydroorotase activity"/>
    <property type="evidence" value="ECO:0007669"/>
    <property type="project" value="InterPro"/>
</dbReference>
<dbReference type="Gene3D" id="2.30.40.10">
    <property type="entry name" value="Urease, subunit C, domain 1"/>
    <property type="match status" value="1"/>
</dbReference>
<keyword evidence="1" id="KW-0665">Pyrimidine biosynthesis</keyword>
<dbReference type="Pfam" id="PF12890">
    <property type="entry name" value="DHOase"/>
    <property type="match status" value="1"/>
</dbReference>
<dbReference type="GO" id="GO:0046872">
    <property type="term" value="F:metal ion binding"/>
    <property type="evidence" value="ECO:0007669"/>
    <property type="project" value="InterPro"/>
</dbReference>
<dbReference type="InterPro" id="IPR024403">
    <property type="entry name" value="DHOase_cat"/>
</dbReference>
<gene>
    <name evidence="3" type="ORF">F0L74_10850</name>
</gene>
<feature type="domain" description="Dihydroorotase catalytic" evidence="2">
    <location>
        <begin position="57"/>
        <end position="236"/>
    </location>
</feature>
<dbReference type="RefSeq" id="WP_149837887.1">
    <property type="nucleotide sequence ID" value="NZ_VUOC01000002.1"/>
</dbReference>
<dbReference type="SUPFAM" id="SSF51556">
    <property type="entry name" value="Metallo-dependent hydrolases"/>
    <property type="match status" value="1"/>
</dbReference>
<dbReference type="PANTHER" id="PTHR43668">
    <property type="entry name" value="ALLANTOINASE"/>
    <property type="match status" value="1"/>
</dbReference>
<organism evidence="3 4">
    <name type="scientific">Chitinophaga agrisoli</name>
    <dbReference type="NCBI Taxonomy" id="2607653"/>
    <lineage>
        <taxon>Bacteria</taxon>
        <taxon>Pseudomonadati</taxon>
        <taxon>Bacteroidota</taxon>
        <taxon>Chitinophagia</taxon>
        <taxon>Chitinophagales</taxon>
        <taxon>Chitinophagaceae</taxon>
        <taxon>Chitinophaga</taxon>
    </lineage>
</organism>
<dbReference type="GO" id="GO:0006221">
    <property type="term" value="P:pyrimidine nucleotide biosynthetic process"/>
    <property type="evidence" value="ECO:0007669"/>
    <property type="project" value="UniProtKB-KW"/>
</dbReference>
<dbReference type="InterPro" id="IPR004722">
    <property type="entry name" value="DHOase"/>
</dbReference>
<reference evidence="3 4" key="2">
    <citation type="submission" date="2019-09" db="EMBL/GenBank/DDBJ databases">
        <authorList>
            <person name="Jin C."/>
        </authorList>
    </citation>
    <scope>NUCLEOTIDE SEQUENCE [LARGE SCALE GENOMIC DNA]</scope>
    <source>
        <strain evidence="3 4">BN140078</strain>
    </source>
</reference>
<dbReference type="Gene3D" id="3.20.20.140">
    <property type="entry name" value="Metal-dependent hydrolases"/>
    <property type="match status" value="1"/>
</dbReference>
<dbReference type="InterPro" id="IPR032466">
    <property type="entry name" value="Metal_Hydrolase"/>
</dbReference>
<evidence type="ECO:0000256" key="1">
    <source>
        <dbReference type="ARBA" id="ARBA00022975"/>
    </source>
</evidence>